<keyword evidence="10" id="KW-1185">Reference proteome</keyword>
<dbReference type="PANTHER" id="PTHR30472:SF25">
    <property type="entry name" value="ABC TRANSPORTER PERMEASE PROTEIN MJ0876-RELATED"/>
    <property type="match status" value="1"/>
</dbReference>
<feature type="transmembrane region" description="Helical" evidence="8">
    <location>
        <begin position="311"/>
        <end position="332"/>
    </location>
</feature>
<keyword evidence="7 8" id="KW-0472">Membrane</keyword>
<dbReference type="AlphaFoldDB" id="A0A4Q1AQJ0"/>
<feature type="transmembrane region" description="Helical" evidence="8">
    <location>
        <begin position="125"/>
        <end position="146"/>
    </location>
</feature>
<dbReference type="InterPro" id="IPR000522">
    <property type="entry name" value="ABC_transptr_permease_BtuC"/>
</dbReference>
<evidence type="ECO:0000256" key="4">
    <source>
        <dbReference type="ARBA" id="ARBA00022475"/>
    </source>
</evidence>
<feature type="transmembrane region" description="Helical" evidence="8">
    <location>
        <begin position="152"/>
        <end position="175"/>
    </location>
</feature>
<dbReference type="FunFam" id="1.10.3470.10:FF:000001">
    <property type="entry name" value="Vitamin B12 ABC transporter permease BtuC"/>
    <property type="match status" value="1"/>
</dbReference>
<feature type="transmembrane region" description="Helical" evidence="8">
    <location>
        <begin position="60"/>
        <end position="77"/>
    </location>
</feature>
<evidence type="ECO:0000256" key="8">
    <source>
        <dbReference type="SAM" id="Phobius"/>
    </source>
</evidence>
<accession>A0A4Q1AQJ0</accession>
<organism evidence="9 10">
    <name type="scientific">Halarcobacter ebronensis</name>
    <dbReference type="NCBI Taxonomy" id="1462615"/>
    <lineage>
        <taxon>Bacteria</taxon>
        <taxon>Pseudomonadati</taxon>
        <taxon>Campylobacterota</taxon>
        <taxon>Epsilonproteobacteria</taxon>
        <taxon>Campylobacterales</taxon>
        <taxon>Arcobacteraceae</taxon>
        <taxon>Halarcobacter</taxon>
    </lineage>
</organism>
<feature type="transmembrane region" description="Helical" evidence="8">
    <location>
        <begin position="196"/>
        <end position="215"/>
    </location>
</feature>
<reference evidence="9 10" key="1">
    <citation type="submission" date="2017-10" db="EMBL/GenBank/DDBJ databases">
        <title>Genomics of the genus Arcobacter.</title>
        <authorList>
            <person name="Perez-Cataluna A."/>
            <person name="Figueras M.J."/>
        </authorList>
    </citation>
    <scope>NUCLEOTIDE SEQUENCE [LARGE SCALE GENOMIC DNA]</scope>
    <source>
        <strain evidence="9 10">CECT 8441</strain>
    </source>
</reference>
<dbReference type="InterPro" id="IPR037294">
    <property type="entry name" value="ABC_BtuC-like"/>
</dbReference>
<protein>
    <submittedName>
        <fullName evidence="9">ABC transporter permease</fullName>
    </submittedName>
</protein>
<evidence type="ECO:0000256" key="7">
    <source>
        <dbReference type="ARBA" id="ARBA00023136"/>
    </source>
</evidence>
<dbReference type="SUPFAM" id="SSF81345">
    <property type="entry name" value="ABC transporter involved in vitamin B12 uptake, BtuC"/>
    <property type="match status" value="1"/>
</dbReference>
<evidence type="ECO:0000256" key="2">
    <source>
        <dbReference type="ARBA" id="ARBA00007935"/>
    </source>
</evidence>
<feature type="transmembrane region" description="Helical" evidence="8">
    <location>
        <begin position="242"/>
        <end position="270"/>
    </location>
</feature>
<comment type="subcellular location">
    <subcellularLocation>
        <location evidence="1">Cell membrane</location>
        <topology evidence="1">Multi-pass membrane protein</topology>
    </subcellularLocation>
</comment>
<dbReference type="PANTHER" id="PTHR30472">
    <property type="entry name" value="FERRIC ENTEROBACTIN TRANSPORT SYSTEM PERMEASE PROTEIN"/>
    <property type="match status" value="1"/>
</dbReference>
<evidence type="ECO:0000313" key="10">
    <source>
        <dbReference type="Proteomes" id="UP000289758"/>
    </source>
</evidence>
<name>A0A4Q1AQJ0_9BACT</name>
<keyword evidence="5 8" id="KW-0812">Transmembrane</keyword>
<proteinExistence type="inferred from homology"/>
<dbReference type="OrthoDB" id="9782305at2"/>
<comment type="similarity">
    <text evidence="2">Belongs to the binding-protein-dependent transport system permease family. FecCD subfamily.</text>
</comment>
<evidence type="ECO:0000313" key="9">
    <source>
        <dbReference type="EMBL" id="RXK02823.1"/>
    </source>
</evidence>
<evidence type="ECO:0000256" key="3">
    <source>
        <dbReference type="ARBA" id="ARBA00022448"/>
    </source>
</evidence>
<dbReference type="Gene3D" id="1.10.3470.10">
    <property type="entry name" value="ABC transporter involved in vitamin B12 uptake, BtuC"/>
    <property type="match status" value="1"/>
</dbReference>
<dbReference type="GO" id="GO:0005886">
    <property type="term" value="C:plasma membrane"/>
    <property type="evidence" value="ECO:0007669"/>
    <property type="project" value="UniProtKB-SubCell"/>
</dbReference>
<keyword evidence="6 8" id="KW-1133">Transmembrane helix</keyword>
<dbReference type="Pfam" id="PF01032">
    <property type="entry name" value="FecCD"/>
    <property type="match status" value="1"/>
</dbReference>
<feature type="transmembrane region" description="Helical" evidence="8">
    <location>
        <begin position="282"/>
        <end position="299"/>
    </location>
</feature>
<comment type="caution">
    <text evidence="9">The sequence shown here is derived from an EMBL/GenBank/DDBJ whole genome shotgun (WGS) entry which is preliminary data.</text>
</comment>
<evidence type="ECO:0000256" key="6">
    <source>
        <dbReference type="ARBA" id="ARBA00022989"/>
    </source>
</evidence>
<evidence type="ECO:0000256" key="5">
    <source>
        <dbReference type="ARBA" id="ARBA00022692"/>
    </source>
</evidence>
<keyword evidence="3" id="KW-0813">Transport</keyword>
<evidence type="ECO:0000256" key="1">
    <source>
        <dbReference type="ARBA" id="ARBA00004651"/>
    </source>
</evidence>
<dbReference type="Proteomes" id="UP000289758">
    <property type="component" value="Unassembled WGS sequence"/>
</dbReference>
<gene>
    <name evidence="9" type="ORF">CRV07_13125</name>
</gene>
<dbReference type="GO" id="GO:0022857">
    <property type="term" value="F:transmembrane transporter activity"/>
    <property type="evidence" value="ECO:0007669"/>
    <property type="project" value="InterPro"/>
</dbReference>
<feature type="transmembrane region" description="Helical" evidence="8">
    <location>
        <begin position="7"/>
        <end position="29"/>
    </location>
</feature>
<dbReference type="CDD" id="cd06550">
    <property type="entry name" value="TM_ABC_iron-siderophores_like"/>
    <property type="match status" value="1"/>
</dbReference>
<dbReference type="GO" id="GO:0033214">
    <property type="term" value="P:siderophore-iron import into cell"/>
    <property type="evidence" value="ECO:0007669"/>
    <property type="project" value="TreeGrafter"/>
</dbReference>
<dbReference type="RefSeq" id="WP_129088086.1">
    <property type="nucleotide sequence ID" value="NZ_CP053836.1"/>
</dbReference>
<dbReference type="EMBL" id="PDKK01000014">
    <property type="protein sequence ID" value="RXK02823.1"/>
    <property type="molecule type" value="Genomic_DNA"/>
</dbReference>
<feature type="transmembrane region" description="Helical" evidence="8">
    <location>
        <begin position="97"/>
        <end position="118"/>
    </location>
</feature>
<keyword evidence="4" id="KW-1003">Cell membrane</keyword>
<sequence>MITQRTFWIATILFAFFIVMLTLKVGYINSSFSEVFNVLFFTSTNENLSYLLWNIRIPRMLAAFSVGAVLALSGAILQSTLRNPLASPFTLGLSQGAAFGASFSIIILGSATFSFGIFQNVSYIVIGAFIGALISSMIVLLFSIIKGVSSEGLILAGVAVAAFFNAATMLLQYFSSDNQLAAAVFWTFGDLSKGKWVEISLVCTFWLIGMVFVIIRGWDFNAIVWGDTHAKSLGVKVWTLRIYSLLFSSILAAIATAFYGIIGFVGLIAPHIIKLLFENPKHHFLFFASSFLGGIFLMASDLLAKQILSPISLPVGILTAFAGVPLFLFILIKRSMRD</sequence>